<dbReference type="OrthoDB" id="9779335at2"/>
<sequence length="254" mass="28601">MKTKHALIAMLLAFGLALSGCSNSAPAKNDQSETSEDPAKKSEGVMTYQEYMDADVDSEVVIETYVQNKQSWWEDKASLYTQDPDGAYFIYNAECSQDLYDKLKEGTKIKVTGYKTEWSGEIEVAEGAKIEILEGNYIAPVTNVTDLLGNEEKLLKHQNQYVEFKDMTIEPIGDDNAAYLYNYDGSGEEGDDLYFNASKDGKTYNFVVESYLTDKDSDVYKAVKELKVGDTVDMEGYLYWYEGPNPHIIKVSVK</sequence>
<evidence type="ECO:0000313" key="2">
    <source>
        <dbReference type="EMBL" id="OLU44115.1"/>
    </source>
</evidence>
<gene>
    <name evidence="2" type="ORF">BO225_11105</name>
</gene>
<name>A0A1U7NJX0_9FIRM</name>
<dbReference type="AlphaFoldDB" id="A0A1U7NJX0"/>
<accession>A0A1U7NJX0</accession>
<dbReference type="GeneID" id="78276476"/>
<evidence type="ECO:0000256" key="1">
    <source>
        <dbReference type="SAM" id="SignalP"/>
    </source>
</evidence>
<reference evidence="2 3" key="1">
    <citation type="submission" date="2016-11" db="EMBL/GenBank/DDBJ databases">
        <title>Description of two novel members of the family Erysipelotrichaceae: Ileibacterium lipovorans gen. nov., sp. nov. and Dubosiella newyorkensis, gen. nov., sp. nov.</title>
        <authorList>
            <person name="Cox L.M."/>
            <person name="Sohn J."/>
            <person name="Tyrrell K.L."/>
            <person name="Citron D.M."/>
            <person name="Lawson P.A."/>
            <person name="Patel N.B."/>
            <person name="Iizumi T."/>
            <person name="Perez-Perez G.I."/>
            <person name="Goldstein E.J."/>
            <person name="Blaser M.J."/>
        </authorList>
    </citation>
    <scope>NUCLEOTIDE SEQUENCE [LARGE SCALE GENOMIC DNA]</scope>
    <source>
        <strain evidence="2 3">NYU-BL-A4</strain>
    </source>
</reference>
<proteinExistence type="predicted"/>
<dbReference type="Proteomes" id="UP000186705">
    <property type="component" value="Unassembled WGS sequence"/>
</dbReference>
<protein>
    <recommendedName>
        <fullName evidence="4">Lipoprotein</fullName>
    </recommendedName>
</protein>
<dbReference type="EMBL" id="MPKA01000130">
    <property type="protein sequence ID" value="OLU44115.1"/>
    <property type="molecule type" value="Genomic_DNA"/>
</dbReference>
<comment type="caution">
    <text evidence="2">The sequence shown here is derived from an EMBL/GenBank/DDBJ whole genome shotgun (WGS) entry which is preliminary data.</text>
</comment>
<organism evidence="2 3">
    <name type="scientific">Dubosiella newyorkensis</name>
    <dbReference type="NCBI Taxonomy" id="1862672"/>
    <lineage>
        <taxon>Bacteria</taxon>
        <taxon>Bacillati</taxon>
        <taxon>Bacillota</taxon>
        <taxon>Erysipelotrichia</taxon>
        <taxon>Erysipelotrichales</taxon>
        <taxon>Erysipelotrichaceae</taxon>
        <taxon>Dubosiella</taxon>
    </lineage>
</organism>
<dbReference type="RefSeq" id="WP_076342301.1">
    <property type="nucleotide sequence ID" value="NZ_JBGNFS010000001.1"/>
</dbReference>
<feature type="signal peptide" evidence="1">
    <location>
        <begin position="1"/>
        <end position="27"/>
    </location>
</feature>
<keyword evidence="3" id="KW-1185">Reference proteome</keyword>
<feature type="chain" id="PRO_5012730605" description="Lipoprotein" evidence="1">
    <location>
        <begin position="28"/>
        <end position="254"/>
    </location>
</feature>
<evidence type="ECO:0008006" key="4">
    <source>
        <dbReference type="Google" id="ProtNLM"/>
    </source>
</evidence>
<evidence type="ECO:0000313" key="3">
    <source>
        <dbReference type="Proteomes" id="UP000186705"/>
    </source>
</evidence>
<dbReference type="PROSITE" id="PS51257">
    <property type="entry name" value="PROKAR_LIPOPROTEIN"/>
    <property type="match status" value="1"/>
</dbReference>
<keyword evidence="1" id="KW-0732">Signal</keyword>